<dbReference type="AlphaFoldDB" id="A0A9Q8QHF3"/>
<protein>
    <submittedName>
        <fullName evidence="2">60S ribosomal protein L29</fullName>
    </submittedName>
</protein>
<organism evidence="2 3">
    <name type="scientific">Purpureocillium takamizusanense</name>
    <dbReference type="NCBI Taxonomy" id="2060973"/>
    <lineage>
        <taxon>Eukaryota</taxon>
        <taxon>Fungi</taxon>
        <taxon>Dikarya</taxon>
        <taxon>Ascomycota</taxon>
        <taxon>Pezizomycotina</taxon>
        <taxon>Sordariomycetes</taxon>
        <taxon>Hypocreomycetidae</taxon>
        <taxon>Hypocreales</taxon>
        <taxon>Ophiocordycipitaceae</taxon>
        <taxon>Purpureocillium</taxon>
    </lineage>
</organism>
<reference evidence="2" key="1">
    <citation type="submission" date="2021-11" db="EMBL/GenBank/DDBJ databases">
        <title>Purpureocillium_takamizusanense_genome.</title>
        <authorList>
            <person name="Nguyen N.-H."/>
        </authorList>
    </citation>
    <scope>NUCLEOTIDE SEQUENCE</scope>
    <source>
        <strain evidence="2">PT3</strain>
    </source>
</reference>
<dbReference type="Gene3D" id="6.10.140.1730">
    <property type="match status" value="1"/>
</dbReference>
<feature type="compositionally biased region" description="Polar residues" evidence="1">
    <location>
        <begin position="1"/>
        <end position="11"/>
    </location>
</feature>
<dbReference type="OrthoDB" id="996720at2759"/>
<evidence type="ECO:0000313" key="3">
    <source>
        <dbReference type="Proteomes" id="UP000829364"/>
    </source>
</evidence>
<name>A0A9Q8QHF3_9HYPO</name>
<evidence type="ECO:0000256" key="1">
    <source>
        <dbReference type="SAM" id="MobiDB-lite"/>
    </source>
</evidence>
<keyword evidence="2" id="KW-0689">Ribosomal protein</keyword>
<keyword evidence="3" id="KW-1185">Reference proteome</keyword>
<dbReference type="EMBL" id="CP086358">
    <property type="protein sequence ID" value="UNI19705.1"/>
    <property type="molecule type" value="Genomic_DNA"/>
</dbReference>
<accession>A0A9Q8QHF3</accession>
<feature type="region of interest" description="Disordered" evidence="1">
    <location>
        <begin position="1"/>
        <end position="20"/>
    </location>
</feature>
<dbReference type="GeneID" id="72067822"/>
<evidence type="ECO:0000313" key="2">
    <source>
        <dbReference type="EMBL" id="UNI19705.1"/>
    </source>
</evidence>
<dbReference type="Proteomes" id="UP000829364">
    <property type="component" value="Chromosome 5"/>
</dbReference>
<feature type="region of interest" description="Disordered" evidence="1">
    <location>
        <begin position="42"/>
        <end position="90"/>
    </location>
</feature>
<proteinExistence type="predicted"/>
<dbReference type="RefSeq" id="XP_047843186.1">
    <property type="nucleotide sequence ID" value="XM_047987202.1"/>
</dbReference>
<dbReference type="GO" id="GO:0005840">
    <property type="term" value="C:ribosome"/>
    <property type="evidence" value="ECO:0007669"/>
    <property type="project" value="UniProtKB-KW"/>
</dbReference>
<gene>
    <name evidence="2" type="primary">rpl29</name>
    <name evidence="2" type="ORF">JDV02_005873</name>
</gene>
<dbReference type="KEGG" id="ptkz:JDV02_005873"/>
<keyword evidence="2" id="KW-0687">Ribonucleoprotein</keyword>
<sequence length="90" mass="9913">MAKSKNSSQHNQWRKAHRNPLVVFFDPTGYQPKPLTISQHQEAQDFEIPVPEGLRSQVPPKPPTCSSRHRQGSEGGEGGQAGHRLESAGC</sequence>